<dbReference type="PANTHER" id="PTHR43877">
    <property type="entry name" value="AMINOALKYLPHOSPHONATE N-ACETYLTRANSFERASE-RELATED-RELATED"/>
    <property type="match status" value="1"/>
</dbReference>
<dbReference type="InterPro" id="IPR000182">
    <property type="entry name" value="GNAT_dom"/>
</dbReference>
<dbReference type="Pfam" id="PF13508">
    <property type="entry name" value="Acetyltransf_7"/>
    <property type="match status" value="1"/>
</dbReference>
<dbReference type="InterPro" id="IPR050832">
    <property type="entry name" value="Bact_Acetyltransf"/>
</dbReference>
<reference evidence="4 5" key="1">
    <citation type="submission" date="2016-10" db="EMBL/GenBank/DDBJ databases">
        <authorList>
            <person name="de Groot N.N."/>
        </authorList>
    </citation>
    <scope>NUCLEOTIDE SEQUENCE [LARGE SCALE GENOMIC DNA]</scope>
    <source>
        <strain evidence="4 5">DSM 19073</strain>
    </source>
</reference>
<dbReference type="Proteomes" id="UP000199110">
    <property type="component" value="Unassembled WGS sequence"/>
</dbReference>
<dbReference type="GO" id="GO:0016747">
    <property type="term" value="F:acyltransferase activity, transferring groups other than amino-acyl groups"/>
    <property type="evidence" value="ECO:0007669"/>
    <property type="project" value="InterPro"/>
</dbReference>
<organism evidence="4 5">
    <name type="scientific">Jannaschia pohangensis</name>
    <dbReference type="NCBI Taxonomy" id="390807"/>
    <lineage>
        <taxon>Bacteria</taxon>
        <taxon>Pseudomonadati</taxon>
        <taxon>Pseudomonadota</taxon>
        <taxon>Alphaproteobacteria</taxon>
        <taxon>Rhodobacterales</taxon>
        <taxon>Roseobacteraceae</taxon>
        <taxon>Jannaschia</taxon>
    </lineage>
</organism>
<dbReference type="PANTHER" id="PTHR43877:SF1">
    <property type="entry name" value="ACETYLTRANSFERASE"/>
    <property type="match status" value="1"/>
</dbReference>
<evidence type="ECO:0000259" key="3">
    <source>
        <dbReference type="PROSITE" id="PS51186"/>
    </source>
</evidence>
<dbReference type="SUPFAM" id="SSF55729">
    <property type="entry name" value="Acyl-CoA N-acyltransferases (Nat)"/>
    <property type="match status" value="1"/>
</dbReference>
<accession>A0A1I3HTC8</accession>
<sequence length="145" mass="16335">MAVCIRQGAKADVGACVDILRDWAEKTPWMPALSSRGSMQEFWHENFKVQPVWVAEDGERVVGFCARGDDNIIGLYVTSDARGAGIGKRLLDSAKADRDWITAWVDAPNMRAVAFYVREGLVEISRETEEWSGLLIVEHRWKRPA</sequence>
<dbReference type="PROSITE" id="PS51186">
    <property type="entry name" value="GNAT"/>
    <property type="match status" value="1"/>
</dbReference>
<protein>
    <submittedName>
        <fullName evidence="4">L-amino acid N-acyltransferase YncA</fullName>
    </submittedName>
</protein>
<dbReference type="Gene3D" id="3.40.630.30">
    <property type="match status" value="1"/>
</dbReference>
<gene>
    <name evidence="4" type="ORF">SAMN04488095_0704</name>
</gene>
<dbReference type="EMBL" id="FORA01000001">
    <property type="protein sequence ID" value="SFI38911.1"/>
    <property type="molecule type" value="Genomic_DNA"/>
</dbReference>
<dbReference type="RefSeq" id="WP_092777154.1">
    <property type="nucleotide sequence ID" value="NZ_FORA01000001.1"/>
</dbReference>
<dbReference type="OrthoDB" id="9797417at2"/>
<keyword evidence="2 4" id="KW-0012">Acyltransferase</keyword>
<dbReference type="InterPro" id="IPR016181">
    <property type="entry name" value="Acyl_CoA_acyltransferase"/>
</dbReference>
<name>A0A1I3HTC8_9RHOB</name>
<evidence type="ECO:0000313" key="5">
    <source>
        <dbReference type="Proteomes" id="UP000199110"/>
    </source>
</evidence>
<dbReference type="CDD" id="cd04301">
    <property type="entry name" value="NAT_SF"/>
    <property type="match status" value="1"/>
</dbReference>
<evidence type="ECO:0000256" key="1">
    <source>
        <dbReference type="ARBA" id="ARBA00022679"/>
    </source>
</evidence>
<dbReference type="STRING" id="390807.SAMN04488095_0704"/>
<keyword evidence="5" id="KW-1185">Reference proteome</keyword>
<proteinExistence type="predicted"/>
<evidence type="ECO:0000256" key="2">
    <source>
        <dbReference type="ARBA" id="ARBA00023315"/>
    </source>
</evidence>
<feature type="domain" description="N-acetyltransferase" evidence="3">
    <location>
        <begin position="3"/>
        <end position="144"/>
    </location>
</feature>
<evidence type="ECO:0000313" key="4">
    <source>
        <dbReference type="EMBL" id="SFI38911.1"/>
    </source>
</evidence>
<dbReference type="AlphaFoldDB" id="A0A1I3HTC8"/>
<keyword evidence="1 4" id="KW-0808">Transferase</keyword>